<proteinExistence type="predicted"/>
<dbReference type="EMBL" id="AP022345">
    <property type="protein sequence ID" value="BBU69140.1"/>
    <property type="molecule type" value="Genomic_DNA"/>
</dbReference>
<evidence type="ECO:0000313" key="1">
    <source>
        <dbReference type="EMBL" id="BBU69140.1"/>
    </source>
</evidence>
<name>A0A679IBP1_9RHOO</name>
<dbReference type="Proteomes" id="UP000463961">
    <property type="component" value="Chromosome"/>
</dbReference>
<reference evidence="2" key="1">
    <citation type="submission" date="2020-01" db="EMBL/GenBank/DDBJ databases">
        <title>Phosphoaccumulans saitamaens gen. nov., sp. nov., a polyphosphate accumulating bacterium isolated from surface river water.</title>
        <authorList>
            <person name="Watanabe K."/>
            <person name="Suda W."/>
        </authorList>
    </citation>
    <scope>NUCLEOTIDE SEQUENCE [LARGE SCALE GENOMIC DNA]</scope>
    <source>
        <strain evidence="2">ICHIAU1</strain>
    </source>
</reference>
<protein>
    <submittedName>
        <fullName evidence="1">Uncharacterized protein</fullName>
    </submittedName>
</protein>
<keyword evidence="2" id="KW-1185">Reference proteome</keyword>
<dbReference type="RefSeq" id="WP_162050136.1">
    <property type="nucleotide sequence ID" value="NZ_AP022345.1"/>
</dbReference>
<gene>
    <name evidence="1" type="ORF">ICHIAU1_14230</name>
</gene>
<dbReference type="AlphaFoldDB" id="A0A679IBP1"/>
<organism evidence="1 2">
    <name type="scientific">Fluviibacter phosphoraccumulans</name>
    <dbReference type="NCBI Taxonomy" id="1751046"/>
    <lineage>
        <taxon>Bacteria</taxon>
        <taxon>Pseudomonadati</taxon>
        <taxon>Pseudomonadota</taxon>
        <taxon>Betaproteobacteria</taxon>
        <taxon>Rhodocyclales</taxon>
        <taxon>Fluviibacteraceae</taxon>
        <taxon>Fluviibacter</taxon>
    </lineage>
</organism>
<sequence length="347" mass="37650">MLCLAGGVLTGLVRAGTNLPEQLSFNAAIHSILVISGFFGTVIGLERAVATQRLWPYLAPLFSGLAGLALLLALDLTVVSLLFTLGSLCFVLASIHVYKKHPATHAMVLLLAAALWLIGNSLWLLQGTFWTSIPYGLSFLVLTIAGERLELTRFLPPKPFSKIFFIAIVFLIIVGTILSGFNGFIHNTWLGIGYAALAIWLLRFDIARRTIRQSGVTRFVAVCLLSGYAWLLVGGLLLTDLITLGVFQRDAGIHSIALGFIFTMVIGHAPIIFPAVMRVPIPFSIIFYIPLLLIESGVSLRLCAAFLSSTTLREAGAVVNAVAILAFILCLLWQVRLGVRSIKNPHD</sequence>
<dbReference type="OrthoDB" id="9811974at2"/>
<evidence type="ECO:0000313" key="2">
    <source>
        <dbReference type="Proteomes" id="UP000463961"/>
    </source>
</evidence>
<accession>A0A679IBP1</accession>